<protein>
    <recommendedName>
        <fullName evidence="5">Glutathione transferase GstA</fullName>
    </recommendedName>
</protein>
<proteinExistence type="predicted"/>
<evidence type="ECO:0000313" key="4">
    <source>
        <dbReference type="Proteomes" id="UP000092498"/>
    </source>
</evidence>
<dbReference type="InterPro" id="IPR010987">
    <property type="entry name" value="Glutathione-S-Trfase_C-like"/>
</dbReference>
<sequence length="199" mass="22159">MKLYYAPAACSLGPHIAIREAGLDATLNKVSFGKERTTEDGRNFYDINPQGAVPTLELDSGEVLTEAQVLLQYIAAQKPEAKLAITEGPDRWRFLEALNFIATELHKGTSPLFRNPSDEAKAATRANLVNRYKLLEQKLGDKDYLLGQFTVADAYAFVVLNWARRFEIPVSASLNAYFERIRARPAVQQALKEEGLPTS</sequence>
<dbReference type="SUPFAM" id="SSF47616">
    <property type="entry name" value="GST C-terminal domain-like"/>
    <property type="match status" value="1"/>
</dbReference>
<dbReference type="InterPro" id="IPR040079">
    <property type="entry name" value="Glutathione_S-Trfase"/>
</dbReference>
<accession>A0A1B1AK00</accession>
<dbReference type="EMBL" id="CP013244">
    <property type="protein sequence ID" value="ANP46899.1"/>
    <property type="molecule type" value="Genomic_DNA"/>
</dbReference>
<feature type="domain" description="GST N-terminal" evidence="1">
    <location>
        <begin position="1"/>
        <end position="82"/>
    </location>
</feature>
<dbReference type="SFLD" id="SFLDG01150">
    <property type="entry name" value="Main.1:_Beta-like"/>
    <property type="match status" value="1"/>
</dbReference>
<dbReference type="Gene3D" id="3.40.30.10">
    <property type="entry name" value="Glutaredoxin"/>
    <property type="match status" value="1"/>
</dbReference>
<dbReference type="RefSeq" id="WP_066772426.1">
    <property type="nucleotide sequence ID" value="NZ_CP013244.1"/>
</dbReference>
<dbReference type="OrthoDB" id="7583243at2"/>
<dbReference type="PROSITE" id="PS50405">
    <property type="entry name" value="GST_CTER"/>
    <property type="match status" value="1"/>
</dbReference>
<keyword evidence="4" id="KW-1185">Reference proteome</keyword>
<dbReference type="FunCoup" id="A0A1B1AK00">
    <property type="interactions" value="32"/>
</dbReference>
<organism evidence="3 4">
    <name type="scientific">Candidatus Viadribacter manganicus</name>
    <dbReference type="NCBI Taxonomy" id="1759059"/>
    <lineage>
        <taxon>Bacteria</taxon>
        <taxon>Pseudomonadati</taxon>
        <taxon>Pseudomonadota</taxon>
        <taxon>Alphaproteobacteria</taxon>
        <taxon>Hyphomonadales</taxon>
        <taxon>Hyphomonadaceae</taxon>
        <taxon>Candidatus Viadribacter</taxon>
    </lineage>
</organism>
<dbReference type="InterPro" id="IPR004045">
    <property type="entry name" value="Glutathione_S-Trfase_N"/>
</dbReference>
<dbReference type="Pfam" id="PF00043">
    <property type="entry name" value="GST_C"/>
    <property type="match status" value="1"/>
</dbReference>
<evidence type="ECO:0008006" key="5">
    <source>
        <dbReference type="Google" id="ProtNLM"/>
    </source>
</evidence>
<dbReference type="SUPFAM" id="SSF52833">
    <property type="entry name" value="Thioredoxin-like"/>
    <property type="match status" value="1"/>
</dbReference>
<dbReference type="Proteomes" id="UP000092498">
    <property type="component" value="Chromosome"/>
</dbReference>
<name>A0A1B1AK00_9PROT</name>
<dbReference type="PANTHER" id="PTHR44051">
    <property type="entry name" value="GLUTATHIONE S-TRANSFERASE-RELATED"/>
    <property type="match status" value="1"/>
</dbReference>
<evidence type="ECO:0000259" key="1">
    <source>
        <dbReference type="PROSITE" id="PS50404"/>
    </source>
</evidence>
<dbReference type="PROSITE" id="PS50404">
    <property type="entry name" value="GST_NTER"/>
    <property type="match status" value="1"/>
</dbReference>
<gene>
    <name evidence="3" type="ORF">ATE48_13725</name>
</gene>
<dbReference type="InterPro" id="IPR004046">
    <property type="entry name" value="GST_C"/>
</dbReference>
<dbReference type="SFLD" id="SFLDS00019">
    <property type="entry name" value="Glutathione_Transferase_(cytos"/>
    <property type="match status" value="1"/>
</dbReference>
<dbReference type="InParanoid" id="A0A1B1AK00"/>
<dbReference type="PANTHER" id="PTHR44051:SF8">
    <property type="entry name" value="GLUTATHIONE S-TRANSFERASE GSTA"/>
    <property type="match status" value="1"/>
</dbReference>
<dbReference type="Gene3D" id="1.20.1050.10">
    <property type="match status" value="1"/>
</dbReference>
<evidence type="ECO:0000313" key="3">
    <source>
        <dbReference type="EMBL" id="ANP46899.1"/>
    </source>
</evidence>
<dbReference type="KEGG" id="cbot:ATE48_13725"/>
<evidence type="ECO:0000259" key="2">
    <source>
        <dbReference type="PROSITE" id="PS50405"/>
    </source>
</evidence>
<dbReference type="InterPro" id="IPR036282">
    <property type="entry name" value="Glutathione-S-Trfase_C_sf"/>
</dbReference>
<dbReference type="SFLD" id="SFLDG00358">
    <property type="entry name" value="Main_(cytGST)"/>
    <property type="match status" value="1"/>
</dbReference>
<dbReference type="AlphaFoldDB" id="A0A1B1AK00"/>
<dbReference type="CDD" id="cd03188">
    <property type="entry name" value="GST_C_Beta"/>
    <property type="match status" value="1"/>
</dbReference>
<dbReference type="STRING" id="1759059.ATE48_13725"/>
<reference evidence="3 4" key="1">
    <citation type="submission" date="2015-11" db="EMBL/GenBank/DDBJ databases">
        <title>Whole-Genome Sequence of Candidatus Oderbacter manganicum from the National Park Lower Oder Valley, Germany.</title>
        <authorList>
            <person name="Braun B."/>
            <person name="Liere K."/>
            <person name="Szewzyk U."/>
        </authorList>
    </citation>
    <scope>NUCLEOTIDE SEQUENCE [LARGE SCALE GENOMIC DNA]</scope>
    <source>
        <strain evidence="3 4">OTSz_A_272</strain>
    </source>
</reference>
<feature type="domain" description="GST C-terminal" evidence="2">
    <location>
        <begin position="87"/>
        <end position="199"/>
    </location>
</feature>
<dbReference type="InterPro" id="IPR036249">
    <property type="entry name" value="Thioredoxin-like_sf"/>
</dbReference>
<dbReference type="Pfam" id="PF13409">
    <property type="entry name" value="GST_N_2"/>
    <property type="match status" value="1"/>
</dbReference>
<dbReference type="CDD" id="cd03057">
    <property type="entry name" value="GST_N_Beta"/>
    <property type="match status" value="1"/>
</dbReference>